<comment type="caution">
    <text evidence="2">The sequence shown here is derived from an EMBL/GenBank/DDBJ whole genome shotgun (WGS) entry which is preliminary data.</text>
</comment>
<accession>A0AAD6UQW1</accession>
<evidence type="ECO:0000313" key="3">
    <source>
        <dbReference type="Proteomes" id="UP001219525"/>
    </source>
</evidence>
<evidence type="ECO:0000313" key="2">
    <source>
        <dbReference type="EMBL" id="KAJ7192875.1"/>
    </source>
</evidence>
<evidence type="ECO:0000256" key="1">
    <source>
        <dbReference type="SAM" id="MobiDB-lite"/>
    </source>
</evidence>
<protein>
    <submittedName>
        <fullName evidence="2">Uncharacterized protein</fullName>
    </submittedName>
</protein>
<proteinExistence type="predicted"/>
<feature type="region of interest" description="Disordered" evidence="1">
    <location>
        <begin position="91"/>
        <end position="123"/>
    </location>
</feature>
<dbReference type="Proteomes" id="UP001219525">
    <property type="component" value="Unassembled WGS sequence"/>
</dbReference>
<dbReference type="AlphaFoldDB" id="A0AAD6UQW1"/>
<sequence>MYYNELVRLNCTQAEKPSEACSYQNEPPQTHCPGNLQGNGNKTVPASGDPTSGFTAAGPPEIMSIDATLIWLIQILPRGTRQTQSFNIRPVNTFMRDGRNTPDDDNIEGHEPDGGEGRQGREQGERKYYLWHKGLLDFVDDGTGCRKSGVQERKQHYEQLNSDWQASDLITASNKLVSTYRLSARQSTWLTSHYKAVGPTSGRARYQRRCMAGYIRKHWKIYNLYCIFCNEKNMEGGGELPAIARYQIG</sequence>
<organism evidence="2 3">
    <name type="scientific">Mycena pura</name>
    <dbReference type="NCBI Taxonomy" id="153505"/>
    <lineage>
        <taxon>Eukaryota</taxon>
        <taxon>Fungi</taxon>
        <taxon>Dikarya</taxon>
        <taxon>Basidiomycota</taxon>
        <taxon>Agaricomycotina</taxon>
        <taxon>Agaricomycetes</taxon>
        <taxon>Agaricomycetidae</taxon>
        <taxon>Agaricales</taxon>
        <taxon>Marasmiineae</taxon>
        <taxon>Mycenaceae</taxon>
        <taxon>Mycena</taxon>
    </lineage>
</organism>
<keyword evidence="3" id="KW-1185">Reference proteome</keyword>
<dbReference type="EMBL" id="JARJCW010000114">
    <property type="protein sequence ID" value="KAJ7192875.1"/>
    <property type="molecule type" value="Genomic_DNA"/>
</dbReference>
<reference evidence="2" key="1">
    <citation type="submission" date="2023-03" db="EMBL/GenBank/DDBJ databases">
        <title>Massive genome expansion in bonnet fungi (Mycena s.s.) driven by repeated elements and novel gene families across ecological guilds.</title>
        <authorList>
            <consortium name="Lawrence Berkeley National Laboratory"/>
            <person name="Harder C.B."/>
            <person name="Miyauchi S."/>
            <person name="Viragh M."/>
            <person name="Kuo A."/>
            <person name="Thoen E."/>
            <person name="Andreopoulos B."/>
            <person name="Lu D."/>
            <person name="Skrede I."/>
            <person name="Drula E."/>
            <person name="Henrissat B."/>
            <person name="Morin E."/>
            <person name="Kohler A."/>
            <person name="Barry K."/>
            <person name="LaButti K."/>
            <person name="Morin E."/>
            <person name="Salamov A."/>
            <person name="Lipzen A."/>
            <person name="Mereny Z."/>
            <person name="Hegedus B."/>
            <person name="Baldrian P."/>
            <person name="Stursova M."/>
            <person name="Weitz H."/>
            <person name="Taylor A."/>
            <person name="Grigoriev I.V."/>
            <person name="Nagy L.G."/>
            <person name="Martin F."/>
            <person name="Kauserud H."/>
        </authorList>
    </citation>
    <scope>NUCLEOTIDE SEQUENCE</scope>
    <source>
        <strain evidence="2">9144</strain>
    </source>
</reference>
<name>A0AAD6UQW1_9AGAR</name>
<feature type="compositionally biased region" description="Polar residues" evidence="1">
    <location>
        <begin position="18"/>
        <end position="28"/>
    </location>
</feature>
<feature type="compositionally biased region" description="Basic and acidic residues" evidence="1">
    <location>
        <begin position="96"/>
        <end position="123"/>
    </location>
</feature>
<gene>
    <name evidence="2" type="ORF">GGX14DRAFT_593648</name>
</gene>
<feature type="compositionally biased region" description="Polar residues" evidence="1">
    <location>
        <begin position="36"/>
        <end position="54"/>
    </location>
</feature>
<feature type="region of interest" description="Disordered" evidence="1">
    <location>
        <begin position="18"/>
        <end position="57"/>
    </location>
</feature>